<evidence type="ECO:0000313" key="1">
    <source>
        <dbReference type="EMBL" id="GAI37677.1"/>
    </source>
</evidence>
<comment type="caution">
    <text evidence="1">The sequence shown here is derived from an EMBL/GenBank/DDBJ whole genome shotgun (WGS) entry which is preliminary data.</text>
</comment>
<reference evidence="1" key="1">
    <citation type="journal article" date="2014" name="Front. Microbiol.">
        <title>High frequency of phylogenetically diverse reductive dehalogenase-homologous genes in deep subseafloor sedimentary metagenomes.</title>
        <authorList>
            <person name="Kawai M."/>
            <person name="Futagami T."/>
            <person name="Toyoda A."/>
            <person name="Takaki Y."/>
            <person name="Nishi S."/>
            <person name="Hori S."/>
            <person name="Arai W."/>
            <person name="Tsubouchi T."/>
            <person name="Morono Y."/>
            <person name="Uchiyama I."/>
            <person name="Ito T."/>
            <person name="Fujiyama A."/>
            <person name="Inagaki F."/>
            <person name="Takami H."/>
        </authorList>
    </citation>
    <scope>NUCLEOTIDE SEQUENCE</scope>
    <source>
        <strain evidence="1">Expedition CK06-06</strain>
    </source>
</reference>
<protein>
    <submittedName>
        <fullName evidence="1">Uncharacterized protein</fullName>
    </submittedName>
</protein>
<gene>
    <name evidence="1" type="ORF">S06H3_40460</name>
</gene>
<organism evidence="1">
    <name type="scientific">marine sediment metagenome</name>
    <dbReference type="NCBI Taxonomy" id="412755"/>
    <lineage>
        <taxon>unclassified sequences</taxon>
        <taxon>metagenomes</taxon>
        <taxon>ecological metagenomes</taxon>
    </lineage>
</organism>
<dbReference type="AlphaFoldDB" id="X1N0X9"/>
<name>X1N0X9_9ZZZZ</name>
<accession>X1N0X9</accession>
<proteinExistence type="predicted"/>
<sequence length="259" mass="30101">RTIKNRVFADNIRYIDKLNTLRSQYGESSREYRDHVNLDSTPPVELSEVATIVGNVMTVVFRLSEFQKNDTSVYVIVKINKSRPREIEISSQNMFPQTRPLKYLHVSATAGSLARLRNLWLKNESVNSKELFEGMKPGPMCFYELNFFGLQRLPLDSQRGITVYADNDETGEWVGEFGSQTAPFYGRPKFYQYWRKYPGTYREDLKVTVNGRDYYFGGYLNPCGNEIHGGTVYENFDMAEEYYEGQSFWFGYTYVLPAP</sequence>
<dbReference type="EMBL" id="BARV01024837">
    <property type="protein sequence ID" value="GAI37677.1"/>
    <property type="molecule type" value="Genomic_DNA"/>
</dbReference>
<feature type="non-terminal residue" evidence="1">
    <location>
        <position position="1"/>
    </location>
</feature>